<dbReference type="EMBL" id="JBHFNR010000075">
    <property type="protein sequence ID" value="MFB2893485.1"/>
    <property type="molecule type" value="Genomic_DNA"/>
</dbReference>
<keyword evidence="1" id="KW-0802">TPR repeat</keyword>
<keyword evidence="3" id="KW-1185">Reference proteome</keyword>
<dbReference type="RefSeq" id="WP_413263143.1">
    <property type="nucleotide sequence ID" value="NZ_JBHFNR010000075.1"/>
</dbReference>
<gene>
    <name evidence="2" type="ORF">ACE1CI_11280</name>
</gene>
<accession>A0ABV4XP36</accession>
<sequence length="271" mass="30392">MAKVWQVIKVGLTMAVVVIPNQLLIGQKLLAQPGNSYTLERQCKTPIQPEIPFPEKQAAAQEAVVACDRALANTPNNSPILVDILANKAFALQILGRYEEAIAIWDQIISIDPQRGSNRANVVRELERYSRWYSNRPIQISDTWVKALTEALRLTIVNLKQPNFTVYSDWKLPPKAIADLSRLCTKKVVLPEQFAANPALARSIIECAVRVFLNEEYYQSKNNELEAVRRAAAVFWFGTSDASIINNLPGSGEFLQNVVNNYRRLRSASKG</sequence>
<dbReference type="InterPro" id="IPR011990">
    <property type="entry name" value="TPR-like_helical_dom_sf"/>
</dbReference>
<dbReference type="SUPFAM" id="SSF48452">
    <property type="entry name" value="TPR-like"/>
    <property type="match status" value="1"/>
</dbReference>
<evidence type="ECO:0000256" key="1">
    <source>
        <dbReference type="PROSITE-ProRule" id="PRU00339"/>
    </source>
</evidence>
<name>A0ABV4XP36_9CYAN</name>
<evidence type="ECO:0000313" key="3">
    <source>
        <dbReference type="Proteomes" id="UP001576784"/>
    </source>
</evidence>
<dbReference type="InterPro" id="IPR019734">
    <property type="entry name" value="TPR_rpt"/>
</dbReference>
<comment type="caution">
    <text evidence="2">The sequence shown here is derived from an EMBL/GenBank/DDBJ whole genome shotgun (WGS) entry which is preliminary data.</text>
</comment>
<dbReference type="Gene3D" id="1.25.40.10">
    <property type="entry name" value="Tetratricopeptide repeat domain"/>
    <property type="match status" value="1"/>
</dbReference>
<proteinExistence type="predicted"/>
<dbReference type="PROSITE" id="PS50005">
    <property type="entry name" value="TPR"/>
    <property type="match status" value="1"/>
</dbReference>
<organism evidence="2 3">
    <name type="scientific">Floridaenema flaviceps BLCC-F50</name>
    <dbReference type="NCBI Taxonomy" id="3153642"/>
    <lineage>
        <taxon>Bacteria</taxon>
        <taxon>Bacillati</taxon>
        <taxon>Cyanobacteriota</taxon>
        <taxon>Cyanophyceae</taxon>
        <taxon>Oscillatoriophycideae</taxon>
        <taxon>Aerosakkonematales</taxon>
        <taxon>Aerosakkonemataceae</taxon>
        <taxon>Floridanema</taxon>
        <taxon>Floridanema flaviceps</taxon>
    </lineage>
</organism>
<dbReference type="SMART" id="SM00028">
    <property type="entry name" value="TPR"/>
    <property type="match status" value="1"/>
</dbReference>
<dbReference type="Proteomes" id="UP001576784">
    <property type="component" value="Unassembled WGS sequence"/>
</dbReference>
<reference evidence="2 3" key="1">
    <citation type="submission" date="2024-09" db="EMBL/GenBank/DDBJ databases">
        <title>Floridaenema gen nov. (Aerosakkonemataceae, Aerosakkonematales ord. nov., Cyanobacteria) from benthic tropical and subtropical fresh waters, with the description of four new species.</title>
        <authorList>
            <person name="Moretto J.A."/>
            <person name="Berthold D.E."/>
            <person name="Lefler F.W."/>
            <person name="Huang I.-S."/>
            <person name="Laughinghouse H. IV."/>
        </authorList>
    </citation>
    <scope>NUCLEOTIDE SEQUENCE [LARGE SCALE GENOMIC DNA]</scope>
    <source>
        <strain evidence="2 3">BLCC-F50</strain>
    </source>
</reference>
<feature type="repeat" description="TPR" evidence="1">
    <location>
        <begin position="82"/>
        <end position="115"/>
    </location>
</feature>
<protein>
    <submittedName>
        <fullName evidence="2">Tetratricopeptide repeat protein</fullName>
    </submittedName>
</protein>
<evidence type="ECO:0000313" key="2">
    <source>
        <dbReference type="EMBL" id="MFB2893485.1"/>
    </source>
</evidence>